<reference evidence="3 4" key="1">
    <citation type="submission" date="2018-02" db="EMBL/GenBank/DDBJ databases">
        <title>The genomes of Aspergillus section Nigri reveals drivers in fungal speciation.</title>
        <authorList>
            <consortium name="DOE Joint Genome Institute"/>
            <person name="Vesth T.C."/>
            <person name="Nybo J."/>
            <person name="Theobald S."/>
            <person name="Brandl J."/>
            <person name="Frisvad J.C."/>
            <person name="Nielsen K.F."/>
            <person name="Lyhne E.K."/>
            <person name="Kogle M.E."/>
            <person name="Kuo A."/>
            <person name="Riley R."/>
            <person name="Clum A."/>
            <person name="Nolan M."/>
            <person name="Lipzen A."/>
            <person name="Salamov A."/>
            <person name="Henrissat B."/>
            <person name="Wiebenga A."/>
            <person name="De vries R.P."/>
            <person name="Grigoriev I.V."/>
            <person name="Mortensen U.H."/>
            <person name="Andersen M.R."/>
            <person name="Baker S.E."/>
        </authorList>
    </citation>
    <scope>NUCLEOTIDE SEQUENCE [LARGE SCALE GENOMIC DNA]</scope>
    <source>
        <strain evidence="3 4">CBS 121593</strain>
    </source>
</reference>
<proteinExistence type="predicted"/>
<sequence>MERGREWRGPGLWRRKAFNGGGTQQPAVTVRASRHMPRASGHLASTLVVLSLTLSPSSYLLVMHCYY</sequence>
<dbReference type="RefSeq" id="XP_025574853.1">
    <property type="nucleotide sequence ID" value="XM_025713333.1"/>
</dbReference>
<keyword evidence="2" id="KW-0812">Transmembrane</keyword>
<gene>
    <name evidence="3" type="ORF">BO80DRAFT_101277</name>
</gene>
<accession>A0A395GYA2</accession>
<evidence type="ECO:0000256" key="2">
    <source>
        <dbReference type="SAM" id="Phobius"/>
    </source>
</evidence>
<keyword evidence="2" id="KW-1133">Transmembrane helix</keyword>
<feature type="region of interest" description="Disordered" evidence="1">
    <location>
        <begin position="1"/>
        <end position="27"/>
    </location>
</feature>
<evidence type="ECO:0000313" key="4">
    <source>
        <dbReference type="Proteomes" id="UP000249402"/>
    </source>
</evidence>
<keyword evidence="2" id="KW-0472">Membrane</keyword>
<dbReference type="VEuPathDB" id="FungiDB:BO80DRAFT_101277"/>
<evidence type="ECO:0000256" key="1">
    <source>
        <dbReference type="SAM" id="MobiDB-lite"/>
    </source>
</evidence>
<feature type="transmembrane region" description="Helical" evidence="2">
    <location>
        <begin position="43"/>
        <end position="62"/>
    </location>
</feature>
<organism evidence="3 4">
    <name type="scientific">Aspergillus ibericus CBS 121593</name>
    <dbReference type="NCBI Taxonomy" id="1448316"/>
    <lineage>
        <taxon>Eukaryota</taxon>
        <taxon>Fungi</taxon>
        <taxon>Dikarya</taxon>
        <taxon>Ascomycota</taxon>
        <taxon>Pezizomycotina</taxon>
        <taxon>Eurotiomycetes</taxon>
        <taxon>Eurotiomycetidae</taxon>
        <taxon>Eurotiales</taxon>
        <taxon>Aspergillaceae</taxon>
        <taxon>Aspergillus</taxon>
        <taxon>Aspergillus subgen. Circumdati</taxon>
    </lineage>
</organism>
<dbReference type="Proteomes" id="UP000249402">
    <property type="component" value="Unassembled WGS sequence"/>
</dbReference>
<evidence type="ECO:0000313" key="3">
    <source>
        <dbReference type="EMBL" id="RAL00526.1"/>
    </source>
</evidence>
<dbReference type="AlphaFoldDB" id="A0A395GYA2"/>
<name>A0A395GYA2_9EURO</name>
<dbReference type="GeneID" id="37218198"/>
<dbReference type="EMBL" id="KZ824440">
    <property type="protein sequence ID" value="RAL00526.1"/>
    <property type="molecule type" value="Genomic_DNA"/>
</dbReference>
<keyword evidence="4" id="KW-1185">Reference proteome</keyword>
<protein>
    <submittedName>
        <fullName evidence="3">Uncharacterized protein</fullName>
    </submittedName>
</protein>